<feature type="domain" description="Myb-like" evidence="3">
    <location>
        <begin position="1189"/>
        <end position="1263"/>
    </location>
</feature>
<feature type="compositionally biased region" description="Basic residues" evidence="1">
    <location>
        <begin position="1471"/>
        <end position="1486"/>
    </location>
</feature>
<dbReference type="SMART" id="SM00717">
    <property type="entry name" value="SANT"/>
    <property type="match status" value="2"/>
</dbReference>
<feature type="compositionally biased region" description="Pro residues" evidence="1">
    <location>
        <begin position="1461"/>
        <end position="1470"/>
    </location>
</feature>
<evidence type="ECO:0000313" key="6">
    <source>
        <dbReference type="Proteomes" id="UP000801864"/>
    </source>
</evidence>
<proteinExistence type="predicted"/>
<dbReference type="Pfam" id="PF13921">
    <property type="entry name" value="Myb_DNA-bind_6"/>
    <property type="match status" value="1"/>
</dbReference>
<feature type="compositionally biased region" description="Basic and acidic residues" evidence="1">
    <location>
        <begin position="907"/>
        <end position="919"/>
    </location>
</feature>
<feature type="compositionally biased region" description="Polar residues" evidence="1">
    <location>
        <begin position="672"/>
        <end position="683"/>
    </location>
</feature>
<dbReference type="InterPro" id="IPR027417">
    <property type="entry name" value="P-loop_NTPase"/>
</dbReference>
<dbReference type="PANTHER" id="PTHR36168:SF1">
    <property type="entry name" value="ORC1-LIKE AAA ATPASE DOMAIN-CONTAINING PROTEIN"/>
    <property type="match status" value="1"/>
</dbReference>
<feature type="region of interest" description="Disordered" evidence="1">
    <location>
        <begin position="1545"/>
        <end position="1566"/>
    </location>
</feature>
<feature type="compositionally biased region" description="Basic residues" evidence="1">
    <location>
        <begin position="1021"/>
        <end position="1030"/>
    </location>
</feature>
<dbReference type="InterPro" id="IPR056808">
    <property type="entry name" value="HTH_AAA"/>
</dbReference>
<feature type="compositionally biased region" description="Basic residues" evidence="1">
    <location>
        <begin position="727"/>
        <end position="737"/>
    </location>
</feature>
<dbReference type="SUPFAM" id="SSF52540">
    <property type="entry name" value="P-loop containing nucleoside triphosphate hydrolases"/>
    <property type="match status" value="1"/>
</dbReference>
<keyword evidence="2" id="KW-1133">Transmembrane helix</keyword>
<reference evidence="5 6" key="1">
    <citation type="submission" date="2018-06" db="EMBL/GenBank/DDBJ databases">
        <title>Genome analysis of cellulolytic fungus Trichoderma lentiforme CFAM-422.</title>
        <authorList>
            <person name="Steindorff A.S."/>
            <person name="Formighieri E.F."/>
            <person name="Midorikawa G.E.O."/>
            <person name="Tamietti M.S."/>
            <person name="Ramos E.Z."/>
            <person name="Silva A.S."/>
            <person name="Bon E.P.S."/>
            <person name="Mendes T.D."/>
            <person name="Damaso M.C.T."/>
            <person name="Favaro L.C.L."/>
        </authorList>
    </citation>
    <scope>NUCLEOTIDE SEQUENCE [LARGE SCALE GENOMIC DNA]</scope>
    <source>
        <strain evidence="5 6">CFAM-422</strain>
    </source>
</reference>
<feature type="region of interest" description="Disordered" evidence="1">
    <location>
        <begin position="591"/>
        <end position="627"/>
    </location>
</feature>
<dbReference type="SUPFAM" id="SSF46689">
    <property type="entry name" value="Homeodomain-like"/>
    <property type="match status" value="1"/>
</dbReference>
<feature type="compositionally biased region" description="Acidic residues" evidence="1">
    <location>
        <begin position="761"/>
        <end position="780"/>
    </location>
</feature>
<name>A0A9P5CBS6_9HYPO</name>
<feature type="compositionally biased region" description="Acidic residues" evidence="1">
    <location>
        <begin position="1550"/>
        <end position="1559"/>
    </location>
</feature>
<dbReference type="InterPro" id="IPR001005">
    <property type="entry name" value="SANT/Myb"/>
</dbReference>
<feature type="compositionally biased region" description="Low complexity" evidence="1">
    <location>
        <begin position="591"/>
        <end position="603"/>
    </location>
</feature>
<feature type="compositionally biased region" description="Basic and acidic residues" evidence="1">
    <location>
        <begin position="869"/>
        <end position="878"/>
    </location>
</feature>
<evidence type="ECO:0000259" key="3">
    <source>
        <dbReference type="PROSITE" id="PS50090"/>
    </source>
</evidence>
<feature type="region of interest" description="Disordered" evidence="1">
    <location>
        <begin position="1417"/>
        <end position="1501"/>
    </location>
</feature>
<dbReference type="InterPro" id="IPR017930">
    <property type="entry name" value="Myb_dom"/>
</dbReference>
<feature type="compositionally biased region" description="Polar residues" evidence="1">
    <location>
        <begin position="738"/>
        <end position="757"/>
    </location>
</feature>
<feature type="region of interest" description="Disordered" evidence="1">
    <location>
        <begin position="1"/>
        <end position="29"/>
    </location>
</feature>
<feature type="region of interest" description="Disordered" evidence="1">
    <location>
        <begin position="1264"/>
        <end position="1311"/>
    </location>
</feature>
<feature type="transmembrane region" description="Helical" evidence="2">
    <location>
        <begin position="75"/>
        <end position="97"/>
    </location>
</feature>
<dbReference type="Pfam" id="PF24913">
    <property type="entry name" value="WHD_AAA_fung"/>
    <property type="match status" value="1"/>
</dbReference>
<gene>
    <name evidence="5" type="ORF">CFAM422_007947</name>
</gene>
<dbReference type="InterPro" id="IPR009057">
    <property type="entry name" value="Homeodomain-like_sf"/>
</dbReference>
<protein>
    <submittedName>
        <fullName evidence="5">RNA polymerase I termination factor</fullName>
    </submittedName>
</protein>
<keyword evidence="6" id="KW-1185">Reference proteome</keyword>
<dbReference type="PANTHER" id="PTHR36168">
    <property type="entry name" value="CHROMOSOME 1, WHOLE GENOME SHOTGUN SEQUENCE"/>
    <property type="match status" value="1"/>
</dbReference>
<dbReference type="EMBL" id="QLNT01000014">
    <property type="protein sequence ID" value="KAF3068037.1"/>
    <property type="molecule type" value="Genomic_DNA"/>
</dbReference>
<dbReference type="Gene3D" id="1.10.10.60">
    <property type="entry name" value="Homeodomain-like"/>
    <property type="match status" value="2"/>
</dbReference>
<feature type="domain" description="HTH myb-type" evidence="4">
    <location>
        <begin position="1137"/>
        <end position="1190"/>
    </location>
</feature>
<dbReference type="PROSITE" id="PS50090">
    <property type="entry name" value="MYB_LIKE"/>
    <property type="match status" value="2"/>
</dbReference>
<evidence type="ECO:0000256" key="1">
    <source>
        <dbReference type="SAM" id="MobiDB-lite"/>
    </source>
</evidence>
<dbReference type="CDD" id="cd00167">
    <property type="entry name" value="SANT"/>
    <property type="match status" value="2"/>
</dbReference>
<feature type="compositionally biased region" description="Polar residues" evidence="1">
    <location>
        <begin position="941"/>
        <end position="974"/>
    </location>
</feature>
<evidence type="ECO:0000259" key="4">
    <source>
        <dbReference type="PROSITE" id="PS51294"/>
    </source>
</evidence>
<keyword evidence="2" id="KW-0812">Transmembrane</keyword>
<dbReference type="PROSITE" id="PS51294">
    <property type="entry name" value="HTH_MYB"/>
    <property type="match status" value="1"/>
</dbReference>
<dbReference type="Proteomes" id="UP000801864">
    <property type="component" value="Unassembled WGS sequence"/>
</dbReference>
<sequence length="1566" mass="176236">MLRQSSRLTRHVPPSISIPSRLGRSSARQLCRPRFSTQAARRHADEGFPQGFSQSSSHSRHDAPKESLLKKMGESAATTFASIFVLAFGFAAAGYIYHRSYKMLVLKKMTRAFEPGDPVLDLATTAKEVPRTVAPEDEHWVQRPEQEHVDRIIDGRESGHYYLFMGEKGTGKSSMLIEAMRKTDGDGVAMFEAHADTEIVRIRLGKCLDYEFHEDYIGGYFSERGPRETTALLDIERALNKLEKVAMKLVQKRRKPLVVIVNQLHLLRNNEEGRDLIELFQQRAEQWAAANLVTMVFNTDDYWVYERLKLLATRMEVLAVTDLPKSQAINALRKYRMRYFKEIPNHHELEDVYDRIGGRLSFLNRVAKSKDMIRTCEQIKDTEKKWFLNQCWILGSEMDDDVMDQQKWAAAAMVLALALVDKEEEMAKTYDPVVGHLLPTFPFHIAQELMTRADFIRDLDSLNLFTVTSQADVRASSVPMHLAFKEICAEPRFRKHLEDTIQRISDIESLGRTRELVAKDLVLGGEYDIQTTRKGITSHNIFGASRDGHGQGQAQRSFICSPLAAALMPANAKWPDFQLASKLRYFMGSSAPESTQSETTSSQLDPAKREQLESAQEGEGDQDLGGEGYTAAMAEMDDARVEEMEDVDNYPDEGETADVDVDFGDLEMFDSNASQLPFSSGAPQSLKYEEPELPPSSDIAKRAKSSKKKSRTSDIAADDDHPNAATSKRKKSKRKSLQHTQIAEDQPTDTNQYTTSAPAAAEDDERGPDALEDATTEMDALDLVQAQASQKKKKKRKGSDSVDGKRNKKRKGIEDAHPAVFEQTQDETDNLDTRDNAASPQLGTAIEDDVANADEQLSPSVARARRRSQTGEETRSRENSVPFRAQVAPMAPMAIDSLPQEEEEASNDQRETSGDHVDDRDDEEMLNIAREVWREHKSSQHEATNGASEANLNQNATGVNGSGDSAQAEEQPTESPARRRSTRTKVKPVLLVQETKTETPSKKNRQALGELPSPSANTPKPRARAKRATKKQTQQPLQPLEEDAENAEYEEPTARTGDSGNYTQGRFTEAEFDGIARVIEQFRDEYGMTQAEVNQMIQAPGGTTAGDAHARLWYRLFEVCPDRKRQKVINVARKKYHNFVARGTWTPEQDEELSQLIAVHGNKWSEIAGLINRHPEDVRDRYRNYIVCGPYQRKDVWSEEEEQLLSQVVEEAVEAIEEFRKVHPNNPIYKKNIEDIIDWQDISKNMERKRSRLQCITKWKAMQNRLSGKKKDKKSASEKKPASEKKKRPEPAPTEIPVSDEDISSQLDSARQQLASMHEEEQYRLVLAIQQASVLLDADIPWSKLLDKKFRGQWSLHTQVLLWDRLKQTVPGWEALTVLDVAQHIINEYNRTGGLPEINGSGYDDDEREKEILQQLRFRNRPAPAPAPKSAEFVEDSGAEETGAAENNKADITIDPALMEAPPPSPPKATPKPKKKTYSRKGKSKKATLDIQDPIEDSEPAIPLAAADEGEESNLEEAQTPQIMIPKKFMATKGRKEENGVAALPAEPYSDSDMDDMEDLPAKILA</sequence>
<feature type="region of interest" description="Disordered" evidence="1">
    <location>
        <begin position="672"/>
        <end position="1064"/>
    </location>
</feature>
<evidence type="ECO:0000256" key="2">
    <source>
        <dbReference type="SAM" id="Phobius"/>
    </source>
</evidence>
<feature type="compositionally biased region" description="Basic and acidic residues" evidence="1">
    <location>
        <begin position="931"/>
        <end position="940"/>
    </location>
</feature>
<feature type="domain" description="Myb-like" evidence="3">
    <location>
        <begin position="1137"/>
        <end position="1186"/>
    </location>
</feature>
<feature type="compositionally biased region" description="Acidic residues" evidence="1">
    <location>
        <begin position="1040"/>
        <end position="1051"/>
    </location>
</feature>
<accession>A0A9P5CBS6</accession>
<comment type="caution">
    <text evidence="5">The sequence shown here is derived from an EMBL/GenBank/DDBJ whole genome shotgun (WGS) entry which is preliminary data.</text>
</comment>
<keyword evidence="2" id="KW-0472">Membrane</keyword>
<feature type="compositionally biased region" description="Basic and acidic residues" evidence="1">
    <location>
        <begin position="1274"/>
        <end position="1290"/>
    </location>
</feature>
<organism evidence="5 6">
    <name type="scientific">Trichoderma lentiforme</name>
    <dbReference type="NCBI Taxonomy" id="1567552"/>
    <lineage>
        <taxon>Eukaryota</taxon>
        <taxon>Fungi</taxon>
        <taxon>Dikarya</taxon>
        <taxon>Ascomycota</taxon>
        <taxon>Pezizomycotina</taxon>
        <taxon>Sordariomycetes</taxon>
        <taxon>Hypocreomycetidae</taxon>
        <taxon>Hypocreales</taxon>
        <taxon>Hypocreaceae</taxon>
        <taxon>Trichoderma</taxon>
    </lineage>
</organism>
<evidence type="ECO:0000313" key="5">
    <source>
        <dbReference type="EMBL" id="KAF3068037.1"/>
    </source>
</evidence>